<dbReference type="InterPro" id="IPR051793">
    <property type="entry name" value="NADH:flavin_oxidoreductase"/>
</dbReference>
<feature type="region of interest" description="Disordered" evidence="10">
    <location>
        <begin position="387"/>
        <end position="417"/>
    </location>
</feature>
<keyword evidence="8" id="KW-0408">Iron</keyword>
<dbReference type="SUPFAM" id="SSF51905">
    <property type="entry name" value="FAD/NAD(P)-binding domain"/>
    <property type="match status" value="1"/>
</dbReference>
<keyword evidence="9" id="KW-0411">Iron-sulfur</keyword>
<dbReference type="Gene3D" id="3.50.50.60">
    <property type="entry name" value="FAD/NAD(P)-binding domain"/>
    <property type="match status" value="1"/>
</dbReference>
<dbReference type="EMBL" id="AP023355">
    <property type="protein sequence ID" value="BCJ35216.1"/>
    <property type="molecule type" value="Genomic_DNA"/>
</dbReference>
<dbReference type="KEGG" id="atl:Athai_27190"/>
<feature type="domain" description="FAD/NAD(P)-binding" evidence="12">
    <location>
        <begin position="423"/>
        <end position="704"/>
    </location>
</feature>
<comment type="cofactor">
    <cofactor evidence="1">
        <name>FMN</name>
        <dbReference type="ChEBI" id="CHEBI:58210"/>
    </cofactor>
</comment>
<evidence type="ECO:0000256" key="4">
    <source>
        <dbReference type="ARBA" id="ARBA00022630"/>
    </source>
</evidence>
<evidence type="ECO:0000256" key="6">
    <source>
        <dbReference type="ARBA" id="ARBA00022723"/>
    </source>
</evidence>
<protein>
    <submittedName>
        <fullName evidence="13">NADPH-dependent 2,4-dienoyl-CoA reductase</fullName>
    </submittedName>
</protein>
<keyword evidence="7" id="KW-0560">Oxidoreductase</keyword>
<sequence>MVDRPAGLRRVLSPVALGGLALPHRVVMGSMHLGIEDRDDGGAALAAFYAARAAGGAGLIVTGGSAVSRVGAGGVHYSFVNEPADAPRLARVAAAVHTAGGLIALQLFHAGRYAFAASFGLQPVAPSAVPSRFSPDEPRALTGAEVAATIDDFGRAAATARRLGFDAVELMGSEGYLLNEFTSPVTNHRDDEWGGDPARRRAFPLAVLAAVRAAAGTDFPVIYRLSGADLMDGAPDEDEVLALATALAGAGAAALNVGIGWHESRVPTVQALVPPGTWAPYAARIRAAVDGVVPVIASNRINRLAQAEQLLADGAADLVSLARPFLADPELIARSRAGRPVNVCIGCNQACIDRSLTDEAVSCMVNPSAGHEQDLFVAGSGAPGSAGASAGGPAPAAPGSAPGAPGPSGAAGSGGPGATGRRRYAVIGAGPAGLAAARALASAGARVVLYEAGAAPGGQFRLARLVPGKADYGATIEYYAAELAALGVELRLGHPVGPGDRAELAGCAGIVLATGVVPRPVELPGADGPNVLTYPEAFAAADRLGDRVVVVGGGGIAVDLAHLLSHGATDGDERDRFRAEHGLAERPVPVTGGRQVTLLRRGPRIGAGIGRTTRWTLLAALRRRGVLLRTGVRYERITPEGVVLAGGDGPELVGADTVVLAAGQVPADALRPMLAGLAVPYRVIGGAADGAVDAVTAFAAGAAARELLRDADPSPRPEHPPGRRTAAPRPRGRGGGRRWRCPVLSGRGVPRGSSVRPSGTPR</sequence>
<feature type="region of interest" description="Disordered" evidence="10">
    <location>
        <begin position="708"/>
        <end position="762"/>
    </location>
</feature>
<dbReference type="InterPro" id="IPR023753">
    <property type="entry name" value="FAD/NAD-binding_dom"/>
</dbReference>
<comment type="similarity">
    <text evidence="3">In the N-terminal section; belongs to the NADH:flavin oxidoreductase/NADH oxidase family.</text>
</comment>
<evidence type="ECO:0000256" key="8">
    <source>
        <dbReference type="ARBA" id="ARBA00023004"/>
    </source>
</evidence>
<feature type="compositionally biased region" description="Basic residues" evidence="10">
    <location>
        <begin position="730"/>
        <end position="740"/>
    </location>
</feature>
<evidence type="ECO:0000256" key="1">
    <source>
        <dbReference type="ARBA" id="ARBA00001917"/>
    </source>
</evidence>
<dbReference type="SUPFAM" id="SSF51395">
    <property type="entry name" value="FMN-linked oxidoreductases"/>
    <property type="match status" value="1"/>
</dbReference>
<feature type="domain" description="NADH:flavin oxidoreductase/NADH oxidase N-terminal" evidence="11">
    <location>
        <begin position="13"/>
        <end position="341"/>
    </location>
</feature>
<evidence type="ECO:0000259" key="12">
    <source>
        <dbReference type="Pfam" id="PF07992"/>
    </source>
</evidence>
<comment type="cofactor">
    <cofactor evidence="2">
        <name>[4Fe-4S] cluster</name>
        <dbReference type="ChEBI" id="CHEBI:49883"/>
    </cofactor>
</comment>
<dbReference type="GO" id="GO:0016491">
    <property type="term" value="F:oxidoreductase activity"/>
    <property type="evidence" value="ECO:0007669"/>
    <property type="project" value="UniProtKB-KW"/>
</dbReference>
<dbReference type="GO" id="GO:0051536">
    <property type="term" value="F:iron-sulfur cluster binding"/>
    <property type="evidence" value="ECO:0007669"/>
    <property type="project" value="UniProtKB-KW"/>
</dbReference>
<dbReference type="PANTHER" id="PTHR42917:SF2">
    <property type="entry name" value="2,4-DIENOYL-COA REDUCTASE [(2E)-ENOYL-COA-PRODUCING]"/>
    <property type="match status" value="1"/>
</dbReference>
<dbReference type="GO" id="GO:0046872">
    <property type="term" value="F:metal ion binding"/>
    <property type="evidence" value="ECO:0007669"/>
    <property type="project" value="UniProtKB-KW"/>
</dbReference>
<evidence type="ECO:0000256" key="2">
    <source>
        <dbReference type="ARBA" id="ARBA00001966"/>
    </source>
</evidence>
<dbReference type="PRINTS" id="PR00411">
    <property type="entry name" value="PNDRDTASEI"/>
</dbReference>
<dbReference type="GO" id="GO:0010181">
    <property type="term" value="F:FMN binding"/>
    <property type="evidence" value="ECO:0007669"/>
    <property type="project" value="InterPro"/>
</dbReference>
<dbReference type="PRINTS" id="PR00368">
    <property type="entry name" value="FADPNR"/>
</dbReference>
<dbReference type="Pfam" id="PF00724">
    <property type="entry name" value="Oxidored_FMN"/>
    <property type="match status" value="1"/>
</dbReference>
<dbReference type="Gene3D" id="3.40.50.720">
    <property type="entry name" value="NAD(P)-binding Rossmann-like Domain"/>
    <property type="match status" value="1"/>
</dbReference>
<keyword evidence="5" id="KW-0288">FMN</keyword>
<dbReference type="RefSeq" id="WP_203961797.1">
    <property type="nucleotide sequence ID" value="NZ_AP023355.1"/>
</dbReference>
<accession>A0A7R7DP90</accession>
<organism evidence="13 14">
    <name type="scientific">Actinocatenispora thailandica</name>
    <dbReference type="NCBI Taxonomy" id="227318"/>
    <lineage>
        <taxon>Bacteria</taxon>
        <taxon>Bacillati</taxon>
        <taxon>Actinomycetota</taxon>
        <taxon>Actinomycetes</taxon>
        <taxon>Micromonosporales</taxon>
        <taxon>Micromonosporaceae</taxon>
        <taxon>Actinocatenispora</taxon>
    </lineage>
</organism>
<keyword evidence="4" id="KW-0285">Flavoprotein</keyword>
<dbReference type="Proteomes" id="UP000611640">
    <property type="component" value="Chromosome"/>
</dbReference>
<dbReference type="InterPro" id="IPR001155">
    <property type="entry name" value="OxRdtase_FMN_N"/>
</dbReference>
<evidence type="ECO:0000313" key="13">
    <source>
        <dbReference type="EMBL" id="BCJ35216.1"/>
    </source>
</evidence>
<feature type="compositionally biased region" description="Low complexity" evidence="10">
    <location>
        <begin position="387"/>
        <end position="408"/>
    </location>
</feature>
<evidence type="ECO:0000256" key="3">
    <source>
        <dbReference type="ARBA" id="ARBA00011048"/>
    </source>
</evidence>
<dbReference type="Pfam" id="PF07992">
    <property type="entry name" value="Pyr_redox_2"/>
    <property type="match status" value="1"/>
</dbReference>
<reference evidence="13 14" key="1">
    <citation type="submission" date="2020-08" db="EMBL/GenBank/DDBJ databases">
        <title>Whole genome shotgun sequence of Actinocatenispora thailandica NBRC 105041.</title>
        <authorList>
            <person name="Komaki H."/>
            <person name="Tamura T."/>
        </authorList>
    </citation>
    <scope>NUCLEOTIDE SEQUENCE [LARGE SCALE GENOMIC DNA]</scope>
    <source>
        <strain evidence="13 14">NBRC 105041</strain>
    </source>
</reference>
<evidence type="ECO:0000256" key="10">
    <source>
        <dbReference type="SAM" id="MobiDB-lite"/>
    </source>
</evidence>
<gene>
    <name evidence="13" type="ORF">Athai_27190</name>
</gene>
<dbReference type="Gene3D" id="3.20.20.70">
    <property type="entry name" value="Aldolase class I"/>
    <property type="match status" value="1"/>
</dbReference>
<dbReference type="InterPro" id="IPR036188">
    <property type="entry name" value="FAD/NAD-bd_sf"/>
</dbReference>
<proteinExistence type="inferred from homology"/>
<evidence type="ECO:0000256" key="9">
    <source>
        <dbReference type="ARBA" id="ARBA00023014"/>
    </source>
</evidence>
<keyword evidence="14" id="KW-1185">Reference proteome</keyword>
<keyword evidence="6" id="KW-0479">Metal-binding</keyword>
<evidence type="ECO:0000313" key="14">
    <source>
        <dbReference type="Proteomes" id="UP000611640"/>
    </source>
</evidence>
<evidence type="ECO:0000256" key="5">
    <source>
        <dbReference type="ARBA" id="ARBA00022643"/>
    </source>
</evidence>
<evidence type="ECO:0000256" key="7">
    <source>
        <dbReference type="ARBA" id="ARBA00023002"/>
    </source>
</evidence>
<evidence type="ECO:0000259" key="11">
    <source>
        <dbReference type="Pfam" id="PF00724"/>
    </source>
</evidence>
<feature type="compositionally biased region" description="Basic and acidic residues" evidence="10">
    <location>
        <begin position="708"/>
        <end position="721"/>
    </location>
</feature>
<dbReference type="InterPro" id="IPR013785">
    <property type="entry name" value="Aldolase_TIM"/>
</dbReference>
<name>A0A7R7DP90_9ACTN</name>
<dbReference type="AlphaFoldDB" id="A0A7R7DP90"/>
<dbReference type="PANTHER" id="PTHR42917">
    <property type="entry name" value="2,4-DIENOYL-COA REDUCTASE"/>
    <property type="match status" value="1"/>
</dbReference>